<organism evidence="18 19">
    <name type="scientific">Devosia litorisediminis</name>
    <dbReference type="NCBI Taxonomy" id="2829817"/>
    <lineage>
        <taxon>Bacteria</taxon>
        <taxon>Pseudomonadati</taxon>
        <taxon>Pseudomonadota</taxon>
        <taxon>Alphaproteobacteria</taxon>
        <taxon>Hyphomicrobiales</taxon>
        <taxon>Devosiaceae</taxon>
        <taxon>Devosia</taxon>
    </lineage>
</organism>
<gene>
    <name evidence="18" type="primary">addA</name>
    <name evidence="18" type="ORF">KD146_12830</name>
</gene>
<evidence type="ECO:0000256" key="15">
    <source>
        <dbReference type="PROSITE-ProRule" id="PRU00560"/>
    </source>
</evidence>
<evidence type="ECO:0000256" key="4">
    <source>
        <dbReference type="ARBA" id="ARBA00022801"/>
    </source>
</evidence>
<dbReference type="GO" id="GO:0005524">
    <property type="term" value="F:ATP binding"/>
    <property type="evidence" value="ECO:0007669"/>
    <property type="project" value="UniProtKB-UniRule"/>
</dbReference>
<keyword evidence="6" id="KW-0269">Exonuclease</keyword>
<dbReference type="Pfam" id="PF00580">
    <property type="entry name" value="UvrD-helicase"/>
    <property type="match status" value="1"/>
</dbReference>
<dbReference type="InterPro" id="IPR027417">
    <property type="entry name" value="P-loop_NTPase"/>
</dbReference>
<evidence type="ECO:0000256" key="9">
    <source>
        <dbReference type="ARBA" id="ARBA00023204"/>
    </source>
</evidence>
<evidence type="ECO:0000256" key="14">
    <source>
        <dbReference type="ARBA" id="ARBA00048988"/>
    </source>
</evidence>
<dbReference type="Pfam" id="PF12705">
    <property type="entry name" value="PDDEXK_1"/>
    <property type="match status" value="1"/>
</dbReference>
<dbReference type="InterPro" id="IPR014017">
    <property type="entry name" value="DNA_helicase_UvrD-like_C"/>
</dbReference>
<dbReference type="SUPFAM" id="SSF52540">
    <property type="entry name" value="P-loop containing nucleoside triphosphate hydrolases"/>
    <property type="match status" value="1"/>
</dbReference>
<evidence type="ECO:0000313" key="18">
    <source>
        <dbReference type="EMBL" id="MBS3849583.1"/>
    </source>
</evidence>
<dbReference type="GO" id="GO:0000725">
    <property type="term" value="P:recombinational repair"/>
    <property type="evidence" value="ECO:0007669"/>
    <property type="project" value="TreeGrafter"/>
</dbReference>
<dbReference type="Proteomes" id="UP000678281">
    <property type="component" value="Unassembled WGS sequence"/>
</dbReference>
<protein>
    <recommendedName>
        <fullName evidence="12">DNA 3'-5' helicase</fullName>
        <ecNumber evidence="12">5.6.2.4</ecNumber>
    </recommendedName>
    <alternativeName>
        <fullName evidence="13">DNA 3'-5' helicase II</fullName>
    </alternativeName>
</protein>
<keyword evidence="8" id="KW-0238">DNA-binding</keyword>
<dbReference type="PROSITE" id="PS51217">
    <property type="entry name" value="UVRD_HELICASE_CTER"/>
    <property type="match status" value="1"/>
</dbReference>
<evidence type="ECO:0000256" key="2">
    <source>
        <dbReference type="ARBA" id="ARBA00022741"/>
    </source>
</evidence>
<feature type="domain" description="UvrD-like helicase ATP-binding" evidence="16">
    <location>
        <begin position="10"/>
        <end position="480"/>
    </location>
</feature>
<keyword evidence="2 15" id="KW-0547">Nucleotide-binding</keyword>
<evidence type="ECO:0000256" key="11">
    <source>
        <dbReference type="ARBA" id="ARBA00034617"/>
    </source>
</evidence>
<feature type="domain" description="UvrD-like helicase C-terminal" evidence="17">
    <location>
        <begin position="497"/>
        <end position="782"/>
    </location>
</feature>
<dbReference type="InterPro" id="IPR014151">
    <property type="entry name" value="DNA_helicase_AddA"/>
</dbReference>
<dbReference type="PANTHER" id="PTHR11070:SF2">
    <property type="entry name" value="ATP-DEPENDENT DNA HELICASE SRS2"/>
    <property type="match status" value="1"/>
</dbReference>
<feature type="binding site" evidence="15">
    <location>
        <begin position="31"/>
        <end position="38"/>
    </location>
    <ligand>
        <name>ATP</name>
        <dbReference type="ChEBI" id="CHEBI:30616"/>
    </ligand>
</feature>
<dbReference type="Gene3D" id="1.10.486.10">
    <property type="entry name" value="PCRA, domain 4"/>
    <property type="match status" value="1"/>
</dbReference>
<keyword evidence="5 15" id="KW-0347">Helicase</keyword>
<comment type="catalytic activity">
    <reaction evidence="14">
        <text>ATP + H2O = ADP + phosphate + H(+)</text>
        <dbReference type="Rhea" id="RHEA:13065"/>
        <dbReference type="ChEBI" id="CHEBI:15377"/>
        <dbReference type="ChEBI" id="CHEBI:15378"/>
        <dbReference type="ChEBI" id="CHEBI:30616"/>
        <dbReference type="ChEBI" id="CHEBI:43474"/>
        <dbReference type="ChEBI" id="CHEBI:456216"/>
        <dbReference type="EC" id="5.6.2.4"/>
    </reaction>
</comment>
<dbReference type="Pfam" id="PF13361">
    <property type="entry name" value="UvrD_C"/>
    <property type="match status" value="1"/>
</dbReference>
<evidence type="ECO:0000259" key="17">
    <source>
        <dbReference type="PROSITE" id="PS51217"/>
    </source>
</evidence>
<keyword evidence="4 15" id="KW-0378">Hydrolase</keyword>
<dbReference type="AlphaFoldDB" id="A0A942E7B6"/>
<evidence type="ECO:0000256" key="7">
    <source>
        <dbReference type="ARBA" id="ARBA00022840"/>
    </source>
</evidence>
<dbReference type="GO" id="GO:0003677">
    <property type="term" value="F:DNA binding"/>
    <property type="evidence" value="ECO:0007669"/>
    <property type="project" value="UniProtKB-KW"/>
</dbReference>
<dbReference type="InterPro" id="IPR011335">
    <property type="entry name" value="Restrct_endonuc-II-like"/>
</dbReference>
<evidence type="ECO:0000256" key="5">
    <source>
        <dbReference type="ARBA" id="ARBA00022806"/>
    </source>
</evidence>
<sequence length="1143" mass="123924">MSERGTLVVPFDTSAHQARAADPAWSIWVSANAGSGKTFVLTRRVLRLLLSDVKPEAILCLTYTKAAAAEMRRRVAGELAQWALLDDAALDAELARIDGLHVTTELRERARTLFAKALETPGGLKIVTIHAFCESVLHRFPLEAGVPFDFAVIEDDERSAMLLSARETVLSQGLGVDGAVETLFETLSDDQIKNAIDAALSDGRKLKLVLADPEKSRANLRALIGADANRSATEINQAIIAERLVTQDDVTKLFAICPPGDGNRKLEDKLAALDLGKPDPMGWCAAFLKADGTMPARLVVKAVSTADPDLAELLTAEAERLAGLVAASRASQLIERSDALLDIVAAVGKHYDAQKRARSLLDFDDLVERLADLFQNQSGDWVRYKLDSGIDHILVDESQDTNGEQWRVVRAIAEEYFAGAGAVERPRSLFAVGDQKQSIYSFQGAEPALFGATGQEFALKAETVERPFEPVPLRTSFRTLPEILAAVDLVSDRDDIQAALLESEKVHHNTARTMRGGSVTLWPPTQQVADAPAGSEWPTTVLETERSAPRQIAERIAGEIKTWIDQQRPLTGRGRPVTADDVLILVQSRGQVFQEVIRALRKLDLPTPGADRLGVTSHIAVMDLLALCDVLLNPADDLQLAALLRSPLFDIDEDTLFALAQPRARNQTLWQALAEHTDPDCIDAAQRLARWRGELDFERPFEFLTQVLYAQNGLKRFHARFGGEVDDVVAELLELSLSHEQGPQPSLQGFVADMRQRSGSIKRELPEAGAGVRVMTVHGAKGLEAPIVILADAATKQRKQMIGKPVYLLADAPGPLLIHASGTADHVDATLPIKQEIDDNLEREYWRKLYVAMTRAEDELYVTGALTPGADAAKQLEGSWYEAIETALRPHAESQTDAQGAESALIYPRERTAPIAIGAVATPASASAAPMAFDPLPEPLTIPLVSPSLAGKSAPSGRALDSLAEQVRDAEAARREGIALHALLQHLGKLDPAIWPEIADKALAALLPDSPDDHARLATKAISILQRPELAHLFGPSSRAEVPFLLDAQHNGGPIRLTGRIDRLVIDDHGVMVIDYKSDASVPGMPGDVPGSYVTQLGLYALVAHQLFPGRVIRAAILWTTLESLMILPPDALAAGAEGFTLR</sequence>
<evidence type="ECO:0000313" key="19">
    <source>
        <dbReference type="Proteomes" id="UP000678281"/>
    </source>
</evidence>
<keyword evidence="10" id="KW-0413">Isomerase</keyword>
<dbReference type="InterPro" id="IPR011604">
    <property type="entry name" value="PDDEXK-like_dom_sf"/>
</dbReference>
<accession>A0A942E7B6</accession>
<dbReference type="Gene3D" id="3.90.320.10">
    <property type="match status" value="1"/>
</dbReference>
<dbReference type="PANTHER" id="PTHR11070">
    <property type="entry name" value="UVRD / RECB / PCRA DNA HELICASE FAMILY MEMBER"/>
    <property type="match status" value="1"/>
</dbReference>
<dbReference type="PROSITE" id="PS51198">
    <property type="entry name" value="UVRD_HELICASE_ATP_BIND"/>
    <property type="match status" value="1"/>
</dbReference>
<dbReference type="GO" id="GO:0043138">
    <property type="term" value="F:3'-5' DNA helicase activity"/>
    <property type="evidence" value="ECO:0007669"/>
    <property type="project" value="UniProtKB-EC"/>
</dbReference>
<dbReference type="EMBL" id="JAGXTP010000002">
    <property type="protein sequence ID" value="MBS3849583.1"/>
    <property type="molecule type" value="Genomic_DNA"/>
</dbReference>
<dbReference type="GO" id="GO:0033202">
    <property type="term" value="C:DNA helicase complex"/>
    <property type="evidence" value="ECO:0007669"/>
    <property type="project" value="TreeGrafter"/>
</dbReference>
<dbReference type="Gene3D" id="3.40.50.300">
    <property type="entry name" value="P-loop containing nucleotide triphosphate hydrolases"/>
    <property type="match status" value="3"/>
</dbReference>
<evidence type="ECO:0000256" key="13">
    <source>
        <dbReference type="ARBA" id="ARBA00034923"/>
    </source>
</evidence>
<evidence type="ECO:0000256" key="6">
    <source>
        <dbReference type="ARBA" id="ARBA00022839"/>
    </source>
</evidence>
<evidence type="ECO:0000256" key="3">
    <source>
        <dbReference type="ARBA" id="ARBA00022763"/>
    </source>
</evidence>
<evidence type="ECO:0000256" key="10">
    <source>
        <dbReference type="ARBA" id="ARBA00023235"/>
    </source>
</evidence>
<dbReference type="NCBIfam" id="TIGR02784">
    <property type="entry name" value="addA_alphas"/>
    <property type="match status" value="1"/>
</dbReference>
<dbReference type="EC" id="5.6.2.4" evidence="12"/>
<keyword evidence="19" id="KW-1185">Reference proteome</keyword>
<dbReference type="GO" id="GO:0005829">
    <property type="term" value="C:cytosol"/>
    <property type="evidence" value="ECO:0007669"/>
    <property type="project" value="TreeGrafter"/>
</dbReference>
<dbReference type="InterPro" id="IPR000212">
    <property type="entry name" value="DNA_helicase_UvrD/REP"/>
</dbReference>
<dbReference type="InterPro" id="IPR038726">
    <property type="entry name" value="PDDEXK_AddAB-type"/>
</dbReference>
<dbReference type="GO" id="GO:0004527">
    <property type="term" value="F:exonuclease activity"/>
    <property type="evidence" value="ECO:0007669"/>
    <property type="project" value="UniProtKB-KW"/>
</dbReference>
<comment type="catalytic activity">
    <reaction evidence="11">
        <text>Couples ATP hydrolysis with the unwinding of duplex DNA by translocating in the 3'-5' direction.</text>
        <dbReference type="EC" id="5.6.2.4"/>
    </reaction>
</comment>
<evidence type="ECO:0000256" key="1">
    <source>
        <dbReference type="ARBA" id="ARBA00022722"/>
    </source>
</evidence>
<dbReference type="RefSeq" id="WP_212659230.1">
    <property type="nucleotide sequence ID" value="NZ_JAGXTP010000002.1"/>
</dbReference>
<proteinExistence type="predicted"/>
<evidence type="ECO:0000259" key="16">
    <source>
        <dbReference type="PROSITE" id="PS51198"/>
    </source>
</evidence>
<dbReference type="SUPFAM" id="SSF52980">
    <property type="entry name" value="Restriction endonuclease-like"/>
    <property type="match status" value="1"/>
</dbReference>
<keyword evidence="9" id="KW-0234">DNA repair</keyword>
<reference evidence="18" key="1">
    <citation type="submission" date="2021-04" db="EMBL/GenBank/DDBJ databases">
        <title>Devosia litorisediminis sp. nov., isolated from a sand dune.</title>
        <authorList>
            <person name="Park S."/>
            <person name="Yoon J.-H."/>
        </authorList>
    </citation>
    <scope>NUCLEOTIDE SEQUENCE</scope>
    <source>
        <strain evidence="18">BSSL-BM10</strain>
    </source>
</reference>
<evidence type="ECO:0000256" key="12">
    <source>
        <dbReference type="ARBA" id="ARBA00034808"/>
    </source>
</evidence>
<name>A0A942E7B6_9HYPH</name>
<keyword evidence="1" id="KW-0540">Nuclease</keyword>
<evidence type="ECO:0000256" key="8">
    <source>
        <dbReference type="ARBA" id="ARBA00023125"/>
    </source>
</evidence>
<dbReference type="InterPro" id="IPR014016">
    <property type="entry name" value="UvrD-like_ATP-bd"/>
</dbReference>
<comment type="caution">
    <text evidence="18">The sequence shown here is derived from an EMBL/GenBank/DDBJ whole genome shotgun (WGS) entry which is preliminary data.</text>
</comment>
<keyword evidence="7 15" id="KW-0067">ATP-binding</keyword>
<keyword evidence="3" id="KW-0227">DNA damage</keyword>